<gene>
    <name evidence="12" type="ORF">ZMTM_05190</name>
</gene>
<evidence type="ECO:0000256" key="4">
    <source>
        <dbReference type="ARBA" id="ARBA00007637"/>
    </source>
</evidence>
<comment type="catalytic activity">
    <reaction evidence="1 10">
        <text>UDP-alpha-D-glucose = UDP-alpha-D-galactose</text>
        <dbReference type="Rhea" id="RHEA:22168"/>
        <dbReference type="ChEBI" id="CHEBI:58885"/>
        <dbReference type="ChEBI" id="CHEBI:66914"/>
        <dbReference type="EC" id="5.1.3.2"/>
    </reaction>
</comment>
<proteinExistence type="inferred from homology"/>
<evidence type="ECO:0000256" key="5">
    <source>
        <dbReference type="ARBA" id="ARBA00013189"/>
    </source>
</evidence>
<dbReference type="Pfam" id="PF01370">
    <property type="entry name" value="Epimerase"/>
    <property type="match status" value="1"/>
</dbReference>
<evidence type="ECO:0000256" key="7">
    <source>
        <dbReference type="ARBA" id="ARBA00023027"/>
    </source>
</evidence>
<dbReference type="KEGG" id="mpau:ZMTM_05190"/>
<dbReference type="PANTHER" id="PTHR43725:SF53">
    <property type="entry name" value="UDP-ARABINOSE 4-EPIMERASE 1"/>
    <property type="match status" value="1"/>
</dbReference>
<evidence type="ECO:0000256" key="6">
    <source>
        <dbReference type="ARBA" id="ARBA00018569"/>
    </source>
</evidence>
<comment type="cofactor">
    <cofactor evidence="2 10">
        <name>NAD(+)</name>
        <dbReference type="ChEBI" id="CHEBI:57540"/>
    </cofactor>
</comment>
<comment type="pathway">
    <text evidence="3 10">Carbohydrate metabolism; galactose metabolism.</text>
</comment>
<evidence type="ECO:0000256" key="2">
    <source>
        <dbReference type="ARBA" id="ARBA00001911"/>
    </source>
</evidence>
<accession>A0A8D5FYV4</accession>
<evidence type="ECO:0000256" key="10">
    <source>
        <dbReference type="RuleBase" id="RU366046"/>
    </source>
</evidence>
<name>A0A8D5FYV4_9PROT</name>
<dbReference type="PANTHER" id="PTHR43725">
    <property type="entry name" value="UDP-GLUCOSE 4-EPIMERASE"/>
    <property type="match status" value="1"/>
</dbReference>
<keyword evidence="13" id="KW-1185">Reference proteome</keyword>
<dbReference type="EC" id="5.1.3.2" evidence="5 10"/>
<keyword evidence="8 10" id="KW-0413">Isomerase</keyword>
<evidence type="ECO:0000256" key="1">
    <source>
        <dbReference type="ARBA" id="ARBA00000083"/>
    </source>
</evidence>
<keyword evidence="7 10" id="KW-0520">NAD</keyword>
<comment type="similarity">
    <text evidence="4 10">Belongs to the NAD(P)-dependent epimerase/dehydratase family.</text>
</comment>
<dbReference type="UniPathway" id="UPA00214"/>
<dbReference type="NCBIfam" id="TIGR01179">
    <property type="entry name" value="galE"/>
    <property type="match status" value="1"/>
</dbReference>
<dbReference type="Proteomes" id="UP000826722">
    <property type="component" value="Chromosome"/>
</dbReference>
<feature type="domain" description="NAD-dependent epimerase/dehydratase" evidence="11">
    <location>
        <begin position="3"/>
        <end position="251"/>
    </location>
</feature>
<comment type="subunit">
    <text evidence="10">Homodimer.</text>
</comment>
<dbReference type="AlphaFoldDB" id="A0A8D5FYV4"/>
<dbReference type="GO" id="GO:0033499">
    <property type="term" value="P:galactose catabolic process via UDP-galactose, Leloir pathway"/>
    <property type="evidence" value="ECO:0007669"/>
    <property type="project" value="TreeGrafter"/>
</dbReference>
<evidence type="ECO:0000313" key="13">
    <source>
        <dbReference type="Proteomes" id="UP000826722"/>
    </source>
</evidence>
<dbReference type="EMBL" id="AP024110">
    <property type="protein sequence ID" value="BCM24260.1"/>
    <property type="molecule type" value="Genomic_DNA"/>
</dbReference>
<dbReference type="Gene3D" id="3.90.25.10">
    <property type="entry name" value="UDP-galactose 4-epimerase, domain 1"/>
    <property type="match status" value="1"/>
</dbReference>
<dbReference type="RefSeq" id="WP_221764806.1">
    <property type="nucleotide sequence ID" value="NZ_AP024110.1"/>
</dbReference>
<evidence type="ECO:0000259" key="11">
    <source>
        <dbReference type="Pfam" id="PF01370"/>
    </source>
</evidence>
<reference evidence="12" key="1">
    <citation type="journal article" date="2021" name="Arch. Microbiol.">
        <title>Methyloradius palustris gen. nov., sp. nov., a methanol-oxidizing bacterium isolated from snow.</title>
        <authorList>
            <person name="Miyadera T."/>
            <person name="Kojima H."/>
            <person name="Fukui M."/>
        </authorList>
    </citation>
    <scope>NUCLEOTIDE SEQUENCE</scope>
    <source>
        <strain evidence="12">Zm11</strain>
    </source>
</reference>
<dbReference type="Gene3D" id="3.40.50.720">
    <property type="entry name" value="NAD(P)-binding Rossmann-like Domain"/>
    <property type="match status" value="1"/>
</dbReference>
<keyword evidence="9 10" id="KW-0119">Carbohydrate metabolism</keyword>
<dbReference type="GO" id="GO:0003978">
    <property type="term" value="F:UDP-glucose 4-epimerase activity"/>
    <property type="evidence" value="ECO:0007669"/>
    <property type="project" value="UniProtKB-UniRule"/>
</dbReference>
<evidence type="ECO:0000256" key="8">
    <source>
        <dbReference type="ARBA" id="ARBA00023235"/>
    </source>
</evidence>
<dbReference type="SUPFAM" id="SSF51735">
    <property type="entry name" value="NAD(P)-binding Rossmann-fold domains"/>
    <property type="match status" value="1"/>
</dbReference>
<organism evidence="12 13">
    <name type="scientific">Methyloradius palustris</name>
    <dbReference type="NCBI Taxonomy" id="2778876"/>
    <lineage>
        <taxon>Bacteria</taxon>
        <taxon>Pseudomonadati</taxon>
        <taxon>Pseudomonadota</taxon>
        <taxon>Betaproteobacteria</taxon>
        <taxon>Nitrosomonadales</taxon>
        <taxon>Methylophilaceae</taxon>
        <taxon>Methyloradius</taxon>
    </lineage>
</organism>
<dbReference type="InterPro" id="IPR005886">
    <property type="entry name" value="UDP_G4E"/>
</dbReference>
<evidence type="ECO:0000313" key="12">
    <source>
        <dbReference type="EMBL" id="BCM24260.1"/>
    </source>
</evidence>
<protein>
    <recommendedName>
        <fullName evidence="6 10">UDP-glucose 4-epimerase</fullName>
        <ecNumber evidence="5 10">5.1.3.2</ecNumber>
    </recommendedName>
</protein>
<sequence>MKILVVGGAGYIGSHMVKMLIDSGHDAITFDNLSSGYQDAVLGGEFILGDLADIAAIDMALTKYQPDAVMHFASYIQVGESVKHPDKYYLNNFTNTMNLLNSMIRCDVKNFIFSSTAAVFGEPVYIPIDEAHPRIPLNPYGRSKWMVEEVLLDYERAYGLQSICLRYFNAAGADPSGLLGERHYPETHLIPLVLQAISGRKKDITVFGRNYDTPDGTCIRDYIHIVDLCSAHLLALNKLLKDKQSMRFNLGNGAGFSVQEVISVAEQVTKKKVTVIEGPKREGDPARLVADASLAKQYLAWSPKYVDLETIMTHAWQWELKQINT</sequence>
<dbReference type="InterPro" id="IPR036291">
    <property type="entry name" value="NAD(P)-bd_dom_sf"/>
</dbReference>
<evidence type="ECO:0000256" key="3">
    <source>
        <dbReference type="ARBA" id="ARBA00004947"/>
    </source>
</evidence>
<dbReference type="CDD" id="cd05247">
    <property type="entry name" value="UDP_G4E_1_SDR_e"/>
    <property type="match status" value="1"/>
</dbReference>
<dbReference type="InterPro" id="IPR001509">
    <property type="entry name" value="Epimerase_deHydtase"/>
</dbReference>
<evidence type="ECO:0000256" key="9">
    <source>
        <dbReference type="ARBA" id="ARBA00023277"/>
    </source>
</evidence>